<dbReference type="InterPro" id="IPR036291">
    <property type="entry name" value="NAD(P)-bd_dom_sf"/>
</dbReference>
<name>A0A1M6YCY5_9BACT</name>
<dbReference type="PIRSF" id="PIRSF000102">
    <property type="entry name" value="Lac_mal_DH"/>
    <property type="match status" value="1"/>
</dbReference>
<dbReference type="FunFam" id="3.40.50.720:FF:000018">
    <property type="entry name" value="Malate dehydrogenase"/>
    <property type="match status" value="1"/>
</dbReference>
<evidence type="ECO:0000256" key="6">
    <source>
        <dbReference type="PIRSR" id="PIRSR000102-2"/>
    </source>
</evidence>
<dbReference type="GO" id="GO:0030060">
    <property type="term" value="F:L-malate dehydrogenase (NAD+) activity"/>
    <property type="evidence" value="ECO:0007669"/>
    <property type="project" value="UniProtKB-UniRule"/>
</dbReference>
<evidence type="ECO:0000256" key="3">
    <source>
        <dbReference type="ARBA" id="ARBA00023027"/>
    </source>
</evidence>
<dbReference type="GO" id="GO:0006099">
    <property type="term" value="P:tricarboxylic acid cycle"/>
    <property type="evidence" value="ECO:0007669"/>
    <property type="project" value="UniProtKB-UniRule"/>
</dbReference>
<dbReference type="CDD" id="cd01339">
    <property type="entry name" value="LDH-like_MDH"/>
    <property type="match status" value="1"/>
</dbReference>
<dbReference type="NCBIfam" id="TIGR01763">
    <property type="entry name" value="MalateDH_bact"/>
    <property type="match status" value="1"/>
</dbReference>
<organism evidence="10 12">
    <name type="scientific">Fibrobacter intestinalis</name>
    <dbReference type="NCBI Taxonomy" id="28122"/>
    <lineage>
        <taxon>Bacteria</taxon>
        <taxon>Pseudomonadati</taxon>
        <taxon>Fibrobacterota</taxon>
        <taxon>Fibrobacteria</taxon>
        <taxon>Fibrobacterales</taxon>
        <taxon>Fibrobacteraceae</taxon>
        <taxon>Fibrobacter</taxon>
    </lineage>
</organism>
<dbReference type="STRING" id="28122.SAMN02745108_01728"/>
<dbReference type="NCBIfam" id="NF004863">
    <property type="entry name" value="PRK06223.1"/>
    <property type="match status" value="1"/>
</dbReference>
<dbReference type="EMBL" id="FRAW01000040">
    <property type="protein sequence ID" value="SHL16002.1"/>
    <property type="molecule type" value="Genomic_DNA"/>
</dbReference>
<feature type="active site" description="Proton acceptor" evidence="4 5">
    <location>
        <position position="178"/>
    </location>
</feature>
<reference evidence="10" key="2">
    <citation type="submission" date="2016-11" db="EMBL/GenBank/DDBJ databases">
        <authorList>
            <person name="Jaros S."/>
            <person name="Januszkiewicz K."/>
            <person name="Wedrychowicz H."/>
        </authorList>
    </citation>
    <scope>NUCLEOTIDE SEQUENCE [LARGE SCALE GENOMIC DNA]</scope>
    <source>
        <strain evidence="10">UWOS</strain>
    </source>
</reference>
<feature type="binding site" evidence="4 7">
    <location>
        <position position="34"/>
    </location>
    <ligand>
        <name>NAD(+)</name>
        <dbReference type="ChEBI" id="CHEBI:57540"/>
    </ligand>
</feature>
<keyword evidence="2 4" id="KW-0560">Oxidoreductase</keyword>
<dbReference type="InterPro" id="IPR022383">
    <property type="entry name" value="Lactate/malate_DH_C"/>
</dbReference>
<accession>A0A1T4NX21</accession>
<feature type="domain" description="Lactate/malate dehydrogenase N-terminal" evidence="8">
    <location>
        <begin position="5"/>
        <end position="145"/>
    </location>
</feature>
<dbReference type="InterPro" id="IPR011275">
    <property type="entry name" value="Malate_DH_type3"/>
</dbReference>
<reference evidence="11 13" key="3">
    <citation type="submission" date="2017-02" db="EMBL/GenBank/DDBJ databases">
        <authorList>
            <person name="Peterson S.W."/>
        </authorList>
    </citation>
    <scope>NUCLEOTIDE SEQUENCE [LARGE SCALE GENOMIC DNA]</scope>
    <source>
        <strain evidence="11 13">ATCC 43854</strain>
    </source>
</reference>
<dbReference type="GO" id="GO:0006089">
    <property type="term" value="P:lactate metabolic process"/>
    <property type="evidence" value="ECO:0007669"/>
    <property type="project" value="TreeGrafter"/>
</dbReference>
<feature type="binding site" evidence="4 6">
    <location>
        <position position="91"/>
    </location>
    <ligand>
        <name>substrate</name>
    </ligand>
</feature>
<evidence type="ECO:0000313" key="13">
    <source>
        <dbReference type="Proteomes" id="UP000190449"/>
    </source>
</evidence>
<comment type="function">
    <text evidence="4">Catalyzes the reversible oxidation of malate to oxaloacetate.</text>
</comment>
<dbReference type="PRINTS" id="PR00086">
    <property type="entry name" value="LLDHDRGNASE"/>
</dbReference>
<dbReference type="Pfam" id="PF02866">
    <property type="entry name" value="Ldh_1_C"/>
    <property type="match status" value="1"/>
</dbReference>
<sequence length="313" mass="32854">MARKKIALVGAGQIGGTMALVLAQKQLGDVVLIDIPMTQGMPKGKALDIQEGRSVIRSSVDLQGSTDYSAIKGADVVIVTAGFPRMPGMSRDDLLEKNCGVIKTVAEAIKENAPDAFVIVITNPLDAMVYNMQKQSGLPANKVIGMAGVLDSARLACFVADELKVSVEDVQALVMGGHGDTMVSIYECVSVAGIPLPQLMSREKFDELAKRTAGAGGEIVNLLGRGSAFYSPATSAVHMAEAYLLDKKSVFSCAAKLSGEYGISGLYCGVPAVIGANGVEKILEVKLSDDEKAAFEKSVAACKKNAEWVDAHT</sequence>
<dbReference type="EC" id="1.1.1.37" evidence="4"/>
<evidence type="ECO:0000259" key="9">
    <source>
        <dbReference type="Pfam" id="PF02866"/>
    </source>
</evidence>
<feature type="binding site" evidence="4 7">
    <location>
        <position position="98"/>
    </location>
    <ligand>
        <name>NAD(+)</name>
        <dbReference type="ChEBI" id="CHEBI:57540"/>
    </ligand>
</feature>
<dbReference type="GO" id="GO:0004459">
    <property type="term" value="F:L-lactate dehydrogenase (NAD+) activity"/>
    <property type="evidence" value="ECO:0007669"/>
    <property type="project" value="TreeGrafter"/>
</dbReference>
<dbReference type="Gene3D" id="3.90.110.10">
    <property type="entry name" value="Lactate dehydrogenase/glycoside hydrolase, family 4, C-terminal"/>
    <property type="match status" value="1"/>
</dbReference>
<feature type="binding site" evidence="4 7">
    <location>
        <begin position="10"/>
        <end position="15"/>
    </location>
    <ligand>
        <name>NAD(+)</name>
        <dbReference type="ChEBI" id="CHEBI:57540"/>
    </ligand>
</feature>
<dbReference type="InterPro" id="IPR001236">
    <property type="entry name" value="Lactate/malate_DH_N"/>
</dbReference>
<dbReference type="Gene3D" id="3.40.50.720">
    <property type="entry name" value="NAD(P)-binding Rossmann-like Domain"/>
    <property type="match status" value="1"/>
</dbReference>
<dbReference type="Proteomes" id="UP000190449">
    <property type="component" value="Unassembled WGS sequence"/>
</dbReference>
<dbReference type="InterPro" id="IPR001557">
    <property type="entry name" value="L-lactate/malate_DH"/>
</dbReference>
<evidence type="ECO:0000256" key="2">
    <source>
        <dbReference type="ARBA" id="ARBA00023002"/>
    </source>
</evidence>
<reference evidence="12" key="1">
    <citation type="submission" date="2016-11" db="EMBL/GenBank/DDBJ databases">
        <authorList>
            <person name="Varghese N."/>
            <person name="Submissions S."/>
        </authorList>
    </citation>
    <scope>NUCLEOTIDE SEQUENCE [LARGE SCALE GENOMIC DNA]</scope>
    <source>
        <strain evidence="12">UWOS</strain>
    </source>
</reference>
<dbReference type="SUPFAM" id="SSF51735">
    <property type="entry name" value="NAD(P)-binding Rossmann-fold domains"/>
    <property type="match status" value="1"/>
</dbReference>
<proteinExistence type="inferred from homology"/>
<evidence type="ECO:0000313" key="11">
    <source>
        <dbReference type="EMBL" id="SJZ83773.1"/>
    </source>
</evidence>
<feature type="binding site" evidence="4 6">
    <location>
        <position position="123"/>
    </location>
    <ligand>
        <name>substrate</name>
    </ligand>
</feature>
<keyword evidence="3 4" id="KW-0520">NAD</keyword>
<evidence type="ECO:0000256" key="4">
    <source>
        <dbReference type="HAMAP-Rule" id="MF_00487"/>
    </source>
</evidence>
<dbReference type="SUPFAM" id="SSF56327">
    <property type="entry name" value="LDH C-terminal domain-like"/>
    <property type="match status" value="1"/>
</dbReference>
<feature type="domain" description="Lactate/malate dehydrogenase C-terminal" evidence="9">
    <location>
        <begin position="150"/>
        <end position="308"/>
    </location>
</feature>
<evidence type="ECO:0000256" key="7">
    <source>
        <dbReference type="PIRSR" id="PIRSR000102-3"/>
    </source>
</evidence>
<dbReference type="RefSeq" id="WP_073306041.1">
    <property type="nucleotide sequence ID" value="NZ_FRAW01000040.1"/>
</dbReference>
<dbReference type="InterPro" id="IPR015955">
    <property type="entry name" value="Lactate_DH/Glyco_Ohase_4_C"/>
</dbReference>
<evidence type="ECO:0000256" key="5">
    <source>
        <dbReference type="PIRSR" id="PIRSR000102-1"/>
    </source>
</evidence>
<evidence type="ECO:0000313" key="10">
    <source>
        <dbReference type="EMBL" id="SHL16002.1"/>
    </source>
</evidence>
<evidence type="ECO:0000313" key="12">
    <source>
        <dbReference type="Proteomes" id="UP000184275"/>
    </source>
</evidence>
<keyword evidence="12" id="KW-1185">Reference proteome</keyword>
<dbReference type="Proteomes" id="UP000184275">
    <property type="component" value="Unassembled WGS sequence"/>
</dbReference>
<protein>
    <recommendedName>
        <fullName evidence="4">Malate dehydrogenase</fullName>
        <ecNumber evidence="4">1.1.1.37</ecNumber>
    </recommendedName>
</protein>
<dbReference type="FunFam" id="3.90.110.10:FF:000004">
    <property type="entry name" value="Malate dehydrogenase"/>
    <property type="match status" value="1"/>
</dbReference>
<comment type="similarity">
    <text evidence="4">Belongs to the LDH/MDH superfamily. MDH type 3 family.</text>
</comment>
<evidence type="ECO:0000256" key="1">
    <source>
        <dbReference type="ARBA" id="ARBA00022532"/>
    </source>
</evidence>
<dbReference type="PANTHER" id="PTHR43128:SF16">
    <property type="entry name" value="L-LACTATE DEHYDROGENASE"/>
    <property type="match status" value="1"/>
</dbReference>
<feature type="binding site" evidence="4 6">
    <location>
        <position position="154"/>
    </location>
    <ligand>
        <name>substrate</name>
    </ligand>
</feature>
<evidence type="ECO:0000259" key="8">
    <source>
        <dbReference type="Pfam" id="PF00056"/>
    </source>
</evidence>
<keyword evidence="1 4" id="KW-0816">Tricarboxylic acid cycle</keyword>
<dbReference type="PANTHER" id="PTHR43128">
    <property type="entry name" value="L-2-HYDROXYCARBOXYLATE DEHYDROGENASE (NAD(P)(+))"/>
    <property type="match status" value="1"/>
</dbReference>
<dbReference type="AlphaFoldDB" id="A0A1M6YCY5"/>
<accession>A0A1M6YCY5</accession>
<feature type="binding site" evidence="4 7">
    <location>
        <begin position="121"/>
        <end position="123"/>
    </location>
    <ligand>
        <name>NAD(+)</name>
        <dbReference type="ChEBI" id="CHEBI:57540"/>
    </ligand>
</feature>
<feature type="binding site" evidence="4 6">
    <location>
        <position position="85"/>
    </location>
    <ligand>
        <name>substrate</name>
    </ligand>
</feature>
<dbReference type="EMBL" id="FUWU01000029">
    <property type="protein sequence ID" value="SJZ83773.1"/>
    <property type="molecule type" value="Genomic_DNA"/>
</dbReference>
<gene>
    <name evidence="4" type="primary">mdh</name>
    <name evidence="11" type="ORF">SAMN02745108_01728</name>
    <name evidence="10" type="ORF">SAMN05720469_14019</name>
</gene>
<dbReference type="Pfam" id="PF00056">
    <property type="entry name" value="Ldh_1_N"/>
    <property type="match status" value="1"/>
</dbReference>
<comment type="catalytic activity">
    <reaction evidence="4">
        <text>(S)-malate + NAD(+) = oxaloacetate + NADH + H(+)</text>
        <dbReference type="Rhea" id="RHEA:21432"/>
        <dbReference type="ChEBI" id="CHEBI:15378"/>
        <dbReference type="ChEBI" id="CHEBI:15589"/>
        <dbReference type="ChEBI" id="CHEBI:16452"/>
        <dbReference type="ChEBI" id="CHEBI:57540"/>
        <dbReference type="ChEBI" id="CHEBI:57945"/>
        <dbReference type="EC" id="1.1.1.37"/>
    </reaction>
</comment>
<dbReference type="HAMAP" id="MF_00487">
    <property type="entry name" value="Malate_dehydrog_3"/>
    <property type="match status" value="1"/>
</dbReference>